<accession>A0A1F7SGF6</accession>
<gene>
    <name evidence="1" type="ORF">A3G31_00425</name>
</gene>
<dbReference type="AlphaFoldDB" id="A0A1F7SGF6"/>
<evidence type="ECO:0000313" key="1">
    <source>
        <dbReference type="EMBL" id="OGL52849.1"/>
    </source>
</evidence>
<proteinExistence type="predicted"/>
<evidence type="ECO:0000313" key="2">
    <source>
        <dbReference type="Proteomes" id="UP000178082"/>
    </source>
</evidence>
<reference evidence="1 2" key="1">
    <citation type="journal article" date="2016" name="Nat. Commun.">
        <title>Thousands of microbial genomes shed light on interconnected biogeochemical processes in an aquifer system.</title>
        <authorList>
            <person name="Anantharaman K."/>
            <person name="Brown C.T."/>
            <person name="Hug L.A."/>
            <person name="Sharon I."/>
            <person name="Castelle C.J."/>
            <person name="Probst A.J."/>
            <person name="Thomas B.C."/>
            <person name="Singh A."/>
            <person name="Wilkins M.J."/>
            <person name="Karaoz U."/>
            <person name="Brodie E.L."/>
            <person name="Williams K.H."/>
            <person name="Hubbard S.S."/>
            <person name="Banfield J.F."/>
        </authorList>
    </citation>
    <scope>NUCLEOTIDE SEQUENCE [LARGE SCALE GENOMIC DNA]</scope>
</reference>
<dbReference type="STRING" id="1817883.A3G31_00425"/>
<organism evidence="1 2">
    <name type="scientific">Candidatus Schekmanbacteria bacterium RIFCSPLOWO2_12_FULL_38_15</name>
    <dbReference type="NCBI Taxonomy" id="1817883"/>
    <lineage>
        <taxon>Bacteria</taxon>
        <taxon>Candidatus Schekmaniibacteriota</taxon>
    </lineage>
</organism>
<protein>
    <submittedName>
        <fullName evidence="1">Uncharacterized protein</fullName>
    </submittedName>
</protein>
<dbReference type="Proteomes" id="UP000178082">
    <property type="component" value="Unassembled WGS sequence"/>
</dbReference>
<name>A0A1F7SGF6_9BACT</name>
<dbReference type="EMBL" id="MGDI01000029">
    <property type="protein sequence ID" value="OGL52849.1"/>
    <property type="molecule type" value="Genomic_DNA"/>
</dbReference>
<sequence>MALPENLSSLHRHEEQIRGDSLKHVDNNADLCEHLSMIHGAMAVIYSVAHDHANTTDDELTVQYLGLRLFNSAASSLKLGLSGYYQSAFGLVRDVFETVALLDYMQTHPDKIAIWKASDKNQRITKFGPAAIRRALNERDQFPSTKRKEIYDRLSEYATHATAPGFQLLAPEGLGQIGPFLSERYLKAWIEETVKFLVHGAVIFMAHFSKVEQRLLIEKAEFLEHATRWRKKYMGLVEDQVQPNSGVQPTPNVRGK</sequence>
<comment type="caution">
    <text evidence="1">The sequence shown here is derived from an EMBL/GenBank/DDBJ whole genome shotgun (WGS) entry which is preliminary data.</text>
</comment>